<feature type="transmembrane region" description="Helical" evidence="8">
    <location>
        <begin position="389"/>
        <end position="410"/>
    </location>
</feature>
<evidence type="ECO:0000256" key="8">
    <source>
        <dbReference type="SAM" id="Phobius"/>
    </source>
</evidence>
<keyword evidence="6 8" id="KW-1133">Transmembrane helix</keyword>
<evidence type="ECO:0000259" key="9">
    <source>
        <dbReference type="PROSITE" id="PS50928"/>
    </source>
</evidence>
<evidence type="ECO:0000256" key="1">
    <source>
        <dbReference type="ARBA" id="ARBA00004429"/>
    </source>
</evidence>
<keyword evidence="7 8" id="KW-0472">Membrane</keyword>
<dbReference type="PANTHER" id="PTHR43357:SF4">
    <property type="entry name" value="INNER MEMBRANE ABC TRANSPORTER PERMEASE PROTEIN YDCV"/>
    <property type="match status" value="1"/>
</dbReference>
<feature type="transmembrane region" description="Helical" evidence="8">
    <location>
        <begin position="181"/>
        <end position="205"/>
    </location>
</feature>
<evidence type="ECO:0000313" key="10">
    <source>
        <dbReference type="EMBL" id="CAB4537715.1"/>
    </source>
</evidence>
<comment type="subcellular location">
    <subcellularLocation>
        <location evidence="1">Cell inner membrane</location>
        <topology evidence="1">Multi-pass membrane protein</topology>
    </subcellularLocation>
</comment>
<dbReference type="PROSITE" id="PS50928">
    <property type="entry name" value="ABC_TM1"/>
    <property type="match status" value="2"/>
</dbReference>
<reference evidence="10" key="1">
    <citation type="submission" date="2020-05" db="EMBL/GenBank/DDBJ databases">
        <authorList>
            <person name="Chiriac C."/>
            <person name="Salcher M."/>
            <person name="Ghai R."/>
            <person name="Kavagutti S V."/>
        </authorList>
    </citation>
    <scope>NUCLEOTIDE SEQUENCE</scope>
</reference>
<evidence type="ECO:0000256" key="6">
    <source>
        <dbReference type="ARBA" id="ARBA00022989"/>
    </source>
</evidence>
<feature type="transmembrane region" description="Helical" evidence="8">
    <location>
        <begin position="440"/>
        <end position="458"/>
    </location>
</feature>
<feature type="transmembrane region" description="Helical" evidence="8">
    <location>
        <begin position="356"/>
        <end position="377"/>
    </location>
</feature>
<dbReference type="Gene3D" id="1.10.3720.10">
    <property type="entry name" value="MetI-like"/>
    <property type="match status" value="2"/>
</dbReference>
<dbReference type="InterPro" id="IPR035906">
    <property type="entry name" value="MetI-like_sf"/>
</dbReference>
<feature type="transmembrane region" description="Helical" evidence="8">
    <location>
        <begin position="225"/>
        <end position="246"/>
    </location>
</feature>
<feature type="transmembrane region" description="Helical" evidence="8">
    <location>
        <begin position="94"/>
        <end position="117"/>
    </location>
</feature>
<evidence type="ECO:0000256" key="3">
    <source>
        <dbReference type="ARBA" id="ARBA00022475"/>
    </source>
</evidence>
<dbReference type="InterPro" id="IPR000515">
    <property type="entry name" value="MetI-like"/>
</dbReference>
<feature type="transmembrane region" description="Helical" evidence="8">
    <location>
        <begin position="272"/>
        <end position="293"/>
    </location>
</feature>
<dbReference type="EMBL" id="CAEZSL010000036">
    <property type="protein sequence ID" value="CAB4537715.1"/>
    <property type="molecule type" value="Genomic_DNA"/>
</dbReference>
<feature type="domain" description="ABC transmembrane type-1" evidence="9">
    <location>
        <begin position="58"/>
        <end position="243"/>
    </location>
</feature>
<dbReference type="GO" id="GO:0055085">
    <property type="term" value="P:transmembrane transport"/>
    <property type="evidence" value="ECO:0007669"/>
    <property type="project" value="InterPro"/>
</dbReference>
<evidence type="ECO:0000256" key="4">
    <source>
        <dbReference type="ARBA" id="ARBA00022519"/>
    </source>
</evidence>
<dbReference type="CDD" id="cd06261">
    <property type="entry name" value="TM_PBP2"/>
    <property type="match status" value="2"/>
</dbReference>
<evidence type="ECO:0000256" key="5">
    <source>
        <dbReference type="ARBA" id="ARBA00022692"/>
    </source>
</evidence>
<dbReference type="Pfam" id="PF00528">
    <property type="entry name" value="BPD_transp_1"/>
    <property type="match status" value="2"/>
</dbReference>
<gene>
    <name evidence="10" type="ORF">UFOPK1421_00465</name>
</gene>
<dbReference type="GO" id="GO:0005886">
    <property type="term" value="C:plasma membrane"/>
    <property type="evidence" value="ECO:0007669"/>
    <property type="project" value="UniProtKB-SubCell"/>
</dbReference>
<dbReference type="AlphaFoldDB" id="A0A6J6BFW6"/>
<dbReference type="PANTHER" id="PTHR43357">
    <property type="entry name" value="INNER MEMBRANE ABC TRANSPORTER PERMEASE PROTEIN YDCV"/>
    <property type="match status" value="1"/>
</dbReference>
<feature type="domain" description="ABC transmembrane type-1" evidence="9">
    <location>
        <begin position="324"/>
        <end position="512"/>
    </location>
</feature>
<organism evidence="10">
    <name type="scientific">freshwater metagenome</name>
    <dbReference type="NCBI Taxonomy" id="449393"/>
    <lineage>
        <taxon>unclassified sequences</taxon>
        <taxon>metagenomes</taxon>
        <taxon>ecological metagenomes</taxon>
    </lineage>
</organism>
<evidence type="ECO:0000256" key="2">
    <source>
        <dbReference type="ARBA" id="ARBA00022448"/>
    </source>
</evidence>
<accession>A0A6J6BFW6</accession>
<keyword evidence="3" id="KW-1003">Cell membrane</keyword>
<proteinExistence type="predicted"/>
<keyword evidence="4" id="KW-0997">Cell inner membrane</keyword>
<keyword evidence="5 8" id="KW-0812">Transmembrane</keyword>
<feature type="transmembrane region" description="Helical" evidence="8">
    <location>
        <begin position="123"/>
        <end position="141"/>
    </location>
</feature>
<protein>
    <submittedName>
        <fullName evidence="10">Unannotated protein</fullName>
    </submittedName>
</protein>
<keyword evidence="2" id="KW-0813">Transport</keyword>
<feature type="transmembrane region" description="Helical" evidence="8">
    <location>
        <begin position="59"/>
        <end position="82"/>
    </location>
</feature>
<feature type="transmembrane region" description="Helical" evidence="8">
    <location>
        <begin position="492"/>
        <end position="511"/>
    </location>
</feature>
<name>A0A6J6BFW6_9ZZZZ</name>
<sequence>MVGYRPAMSKLWTRLASAPALVVVAASTAIPLLAISVQHIASADIFAVWRRPGVTDALFFSLWQGMLSTVLTLAFGLFPTWVLARYRFAGRSILVALVTVPFVLPTIAVGAAFLAVLPTSLHRTTWAILLAHIFFNISVVVRTVGPLWRSVDQGLIESAQTLGASPAQVYRHLILPIARPAIISAGSLIFVMCFTSYGIIRILGGPGLATLDIEIYRRAVQLGDISGATVLGITQTLCIACAFAWWSRSQGAQFSKIGDRNSARALNRSSRIIVFLTATAFTAPLGALISSSLHTRDSWSLTGWKVLFGLQDIRGLDIDLPSSLATSLVYALAATAIAVPVGMAATAFARRHWIHTAVVLPLSTSPVVLGLAILITYDRAPFDFRSSRLLIPLVHAAIALPFVMRATIAIGNVIPPDLRHAAETLGAGPWRRWLNIDLPLLRPALATGVAFSLAMSLGEFGATSFLTRRNSSTLPISIANLFSRAGDIPRSTGMAAATLLIFITGLLVVSVDRRSYS</sequence>
<feature type="transmembrane region" description="Helical" evidence="8">
    <location>
        <begin position="328"/>
        <end position="349"/>
    </location>
</feature>
<dbReference type="SUPFAM" id="SSF161098">
    <property type="entry name" value="MetI-like"/>
    <property type="match status" value="2"/>
</dbReference>
<evidence type="ECO:0000256" key="7">
    <source>
        <dbReference type="ARBA" id="ARBA00023136"/>
    </source>
</evidence>